<dbReference type="PROSITE" id="PS51257">
    <property type="entry name" value="PROKAR_LIPOPROTEIN"/>
    <property type="match status" value="1"/>
</dbReference>
<evidence type="ECO:0000313" key="1">
    <source>
        <dbReference type="EMBL" id="RKG95819.1"/>
    </source>
</evidence>
<organism evidence="1 2">
    <name type="scientific">Corallococcus carmarthensis</name>
    <dbReference type="NCBI Taxonomy" id="2316728"/>
    <lineage>
        <taxon>Bacteria</taxon>
        <taxon>Pseudomonadati</taxon>
        <taxon>Myxococcota</taxon>
        <taxon>Myxococcia</taxon>
        <taxon>Myxococcales</taxon>
        <taxon>Cystobacterineae</taxon>
        <taxon>Myxococcaceae</taxon>
        <taxon>Corallococcus</taxon>
    </lineage>
</organism>
<dbReference type="Proteomes" id="UP000268313">
    <property type="component" value="Unassembled WGS sequence"/>
</dbReference>
<dbReference type="InterPro" id="IPR030916">
    <property type="entry name" value="ELWxxDGT_rpt"/>
</dbReference>
<dbReference type="EMBL" id="RAWE01000241">
    <property type="protein sequence ID" value="RKG95819.1"/>
    <property type="molecule type" value="Genomic_DNA"/>
</dbReference>
<evidence type="ECO:0008006" key="3">
    <source>
        <dbReference type="Google" id="ProtNLM"/>
    </source>
</evidence>
<keyword evidence="2" id="KW-1185">Reference proteome</keyword>
<name>A0A3A8JJD1_9BACT</name>
<sequence length="515" mass="54552">MGWRGGWLMSLLVVGVGCGGALPEEQAEAGLAQEPTFAPEVTAEGLCLPTAAGTQRVKTILPPSELGIPRFAMGPGSFVDFKGALHFAVNQEDGRRGLWRSTGTDAGTTEVKGFPATAGSGTPLLSQLTATPAQLFFQAPDAAHGSELWVSDGTTAGTRMVKDVTPGTEDSYLTHLTAAGSTLVFFKETYDATVFATRYELWKSDGTAAGTVRLRDFGTGVDVSYLDAKQGNALLFFVRELEGATSLWRTDGTAAGTVQLKRLDAGPNTYPNDVRTSGALTLFKLDEMSGLSELWKTDGTAGGTLRLASFGSTRAMRVLGALGAYAYVTTTSFSTQYMVIYRVPLAGGNPEPVVTLPNDYTSQGEAFPFIEAVSQAPGGKKLYFAVAIGSNGPAPRDTQLWVTNGTAGGTTLLRRPLSLSDEYGSPVYAAADNLVFFASEEMAPVGLEPWVSNGTVAGTRRLKDIASQGPTRSSYPREFFRMGSRVYFSAFDDTLNAQLWSSALSNTCAAPEDAQ</sequence>
<dbReference type="RefSeq" id="WP_120607404.1">
    <property type="nucleotide sequence ID" value="NZ_RAWE01000241.1"/>
</dbReference>
<gene>
    <name evidence="1" type="ORF">D7X32_37935</name>
</gene>
<dbReference type="NCBIfam" id="TIGR04534">
    <property type="entry name" value="ELWxxDGT_rpt"/>
    <property type="match status" value="1"/>
</dbReference>
<accession>A0A3A8JJD1</accession>
<proteinExistence type="predicted"/>
<dbReference type="AlphaFoldDB" id="A0A3A8JJD1"/>
<evidence type="ECO:0000313" key="2">
    <source>
        <dbReference type="Proteomes" id="UP000268313"/>
    </source>
</evidence>
<reference evidence="2" key="1">
    <citation type="submission" date="2018-09" db="EMBL/GenBank/DDBJ databases">
        <authorList>
            <person name="Livingstone P.G."/>
            <person name="Whitworth D.E."/>
        </authorList>
    </citation>
    <scope>NUCLEOTIDE SEQUENCE [LARGE SCALE GENOMIC DNA]</scope>
    <source>
        <strain evidence="2">CA043D</strain>
    </source>
</reference>
<protein>
    <recommendedName>
        <fullName evidence="3">Hyalin</fullName>
    </recommendedName>
</protein>
<dbReference type="OrthoDB" id="5242130at2"/>
<dbReference type="SUPFAM" id="SSF82171">
    <property type="entry name" value="DPP6 N-terminal domain-like"/>
    <property type="match status" value="1"/>
</dbReference>
<comment type="caution">
    <text evidence="1">The sequence shown here is derived from an EMBL/GenBank/DDBJ whole genome shotgun (WGS) entry which is preliminary data.</text>
</comment>